<dbReference type="Pfam" id="PF04827">
    <property type="entry name" value="Plant_tran"/>
    <property type="match status" value="1"/>
</dbReference>
<proteinExistence type="predicted"/>
<sequence length="119" mass="13968">MCYYLVNGIYLEWATFVKTISMPQGEKRKLFSERQKSTRKDVERAFGVLQSRFAIVRGPERVWHVDTWKNIMYACIILHNMIVEDERHTYNINFDYDNGCNEVSTTDVSIAPHPIFTAT</sequence>
<dbReference type="InterPro" id="IPR006912">
    <property type="entry name" value="Harbinger_derived_prot"/>
</dbReference>
<dbReference type="Gramene" id="C.cajan_12737.t">
    <property type="protein sequence ID" value="C.cajan_12737.t.cds1"/>
    <property type="gene ID" value="C.cajan_12737"/>
</dbReference>
<dbReference type="Proteomes" id="UP000075243">
    <property type="component" value="Chromosome 6"/>
</dbReference>
<name>A0A151TIF8_CAJCA</name>
<protein>
    <recommendedName>
        <fullName evidence="3">DDE Tnp4 domain-containing protein</fullName>
    </recommendedName>
</protein>
<dbReference type="AlphaFoldDB" id="A0A151TIF8"/>
<organism evidence="1 2">
    <name type="scientific">Cajanus cajan</name>
    <name type="common">Pigeon pea</name>
    <name type="synonym">Cajanus indicus</name>
    <dbReference type="NCBI Taxonomy" id="3821"/>
    <lineage>
        <taxon>Eukaryota</taxon>
        <taxon>Viridiplantae</taxon>
        <taxon>Streptophyta</taxon>
        <taxon>Embryophyta</taxon>
        <taxon>Tracheophyta</taxon>
        <taxon>Spermatophyta</taxon>
        <taxon>Magnoliopsida</taxon>
        <taxon>eudicotyledons</taxon>
        <taxon>Gunneridae</taxon>
        <taxon>Pentapetalae</taxon>
        <taxon>rosids</taxon>
        <taxon>fabids</taxon>
        <taxon>Fabales</taxon>
        <taxon>Fabaceae</taxon>
        <taxon>Papilionoideae</taxon>
        <taxon>50 kb inversion clade</taxon>
        <taxon>NPAAA clade</taxon>
        <taxon>indigoferoid/millettioid clade</taxon>
        <taxon>Phaseoleae</taxon>
        <taxon>Cajanus</taxon>
    </lineage>
</organism>
<evidence type="ECO:0008006" key="3">
    <source>
        <dbReference type="Google" id="ProtNLM"/>
    </source>
</evidence>
<keyword evidence="2" id="KW-1185">Reference proteome</keyword>
<evidence type="ECO:0000313" key="2">
    <source>
        <dbReference type="Proteomes" id="UP000075243"/>
    </source>
</evidence>
<dbReference type="EMBL" id="CM003608">
    <property type="protein sequence ID" value="KYP66818.1"/>
    <property type="molecule type" value="Genomic_DNA"/>
</dbReference>
<dbReference type="STRING" id="3821.A0A151TIF8"/>
<reference evidence="1 2" key="1">
    <citation type="journal article" date="2012" name="Nat. Biotechnol.">
        <title>Draft genome sequence of pigeonpea (Cajanus cajan), an orphan legume crop of resource-poor farmers.</title>
        <authorList>
            <person name="Varshney R.K."/>
            <person name="Chen W."/>
            <person name="Li Y."/>
            <person name="Bharti A.K."/>
            <person name="Saxena R.K."/>
            <person name="Schlueter J.A."/>
            <person name="Donoghue M.T."/>
            <person name="Azam S."/>
            <person name="Fan G."/>
            <person name="Whaley A.M."/>
            <person name="Farmer A.D."/>
            <person name="Sheridan J."/>
            <person name="Iwata A."/>
            <person name="Tuteja R."/>
            <person name="Penmetsa R.V."/>
            <person name="Wu W."/>
            <person name="Upadhyaya H.D."/>
            <person name="Yang S.P."/>
            <person name="Shah T."/>
            <person name="Saxena K.B."/>
            <person name="Michael T."/>
            <person name="McCombie W.R."/>
            <person name="Yang B."/>
            <person name="Zhang G."/>
            <person name="Yang H."/>
            <person name="Wang J."/>
            <person name="Spillane C."/>
            <person name="Cook D.R."/>
            <person name="May G.D."/>
            <person name="Xu X."/>
            <person name="Jackson S.A."/>
        </authorList>
    </citation>
    <scope>NUCLEOTIDE SEQUENCE [LARGE SCALE GENOMIC DNA]</scope>
    <source>
        <strain evidence="2">cv. Asha</strain>
    </source>
</reference>
<dbReference type="PANTHER" id="PTHR47150">
    <property type="entry name" value="OS12G0169200 PROTEIN"/>
    <property type="match status" value="1"/>
</dbReference>
<dbReference type="OMA" id="PERVWHV"/>
<gene>
    <name evidence="1" type="ORF">KK1_013129</name>
</gene>
<accession>A0A151TIF8</accession>
<dbReference type="PANTHER" id="PTHR47150:SF7">
    <property type="entry name" value="NUCLEASE"/>
    <property type="match status" value="1"/>
</dbReference>
<evidence type="ECO:0000313" key="1">
    <source>
        <dbReference type="EMBL" id="KYP66818.1"/>
    </source>
</evidence>